<feature type="compositionally biased region" description="Polar residues" evidence="1">
    <location>
        <begin position="70"/>
        <end position="79"/>
    </location>
</feature>
<keyword evidence="3" id="KW-1185">Reference proteome</keyword>
<gene>
    <name evidence="2" type="ORF">CDEST_10008</name>
</gene>
<proteinExistence type="predicted"/>
<evidence type="ECO:0000256" key="1">
    <source>
        <dbReference type="SAM" id="MobiDB-lite"/>
    </source>
</evidence>
<sequence length="79" mass="8532">MRLLSQTPSLASRCLPPSCQAHTIFLSHARHAHWQSFFALIVSLVSLNPISHSASLSISPGPLVAKEPQDVSSQNDSNL</sequence>
<dbReference type="EMBL" id="CP137310">
    <property type="protein sequence ID" value="WQF84994.1"/>
    <property type="molecule type" value="Genomic_DNA"/>
</dbReference>
<dbReference type="Proteomes" id="UP001322277">
    <property type="component" value="Chromosome 6"/>
</dbReference>
<evidence type="ECO:0000313" key="2">
    <source>
        <dbReference type="EMBL" id="WQF84994.1"/>
    </source>
</evidence>
<accession>A0AAX4INV2</accession>
<dbReference type="RefSeq" id="XP_062782217.1">
    <property type="nucleotide sequence ID" value="XM_062926166.1"/>
</dbReference>
<feature type="region of interest" description="Disordered" evidence="1">
    <location>
        <begin position="55"/>
        <end position="79"/>
    </location>
</feature>
<dbReference type="AlphaFoldDB" id="A0AAX4INV2"/>
<dbReference type="GeneID" id="87946510"/>
<evidence type="ECO:0000313" key="3">
    <source>
        <dbReference type="Proteomes" id="UP001322277"/>
    </source>
</evidence>
<organism evidence="2 3">
    <name type="scientific">Colletotrichum destructivum</name>
    <dbReference type="NCBI Taxonomy" id="34406"/>
    <lineage>
        <taxon>Eukaryota</taxon>
        <taxon>Fungi</taxon>
        <taxon>Dikarya</taxon>
        <taxon>Ascomycota</taxon>
        <taxon>Pezizomycotina</taxon>
        <taxon>Sordariomycetes</taxon>
        <taxon>Hypocreomycetidae</taxon>
        <taxon>Glomerellales</taxon>
        <taxon>Glomerellaceae</taxon>
        <taxon>Colletotrichum</taxon>
        <taxon>Colletotrichum destructivum species complex</taxon>
    </lineage>
</organism>
<reference evidence="3" key="1">
    <citation type="journal article" date="2023" name="bioRxiv">
        <title>Complete genome of the Medicago anthracnose fungus, Colletotrichum destructivum, reveals a mini-chromosome-like region within a core chromosome.</title>
        <authorList>
            <person name="Lapalu N."/>
            <person name="Simon A."/>
            <person name="Lu A."/>
            <person name="Plaumann P.-L."/>
            <person name="Amselem J."/>
            <person name="Pigne S."/>
            <person name="Auger A."/>
            <person name="Koch C."/>
            <person name="Dallery J.-F."/>
            <person name="O'Connell R.J."/>
        </authorList>
    </citation>
    <scope>NUCLEOTIDE SEQUENCE [LARGE SCALE GENOMIC DNA]</scope>
    <source>
        <strain evidence="3">CBS 520.97</strain>
    </source>
</reference>
<protein>
    <submittedName>
        <fullName evidence="2">Uncharacterized protein</fullName>
    </submittedName>
</protein>
<dbReference type="KEGG" id="cdet:87946510"/>
<name>A0AAX4INV2_9PEZI</name>